<reference evidence="3" key="3">
    <citation type="submission" date="2015-06" db="UniProtKB">
        <authorList>
            <consortium name="EnsemblMetazoa"/>
        </authorList>
    </citation>
    <scope>IDENTIFICATION</scope>
</reference>
<comment type="similarity">
    <text evidence="1">Belongs to the metallo-dependent hydrolases superfamily. Peptidase M19 family.</text>
</comment>
<keyword evidence="1" id="KW-0472">Membrane</keyword>
<keyword evidence="1" id="KW-0732">Signal</keyword>
<keyword evidence="1" id="KW-0645">Protease</keyword>
<dbReference type="SUPFAM" id="SSF51556">
    <property type="entry name" value="Metallo-dependent hydrolases"/>
    <property type="match status" value="1"/>
</dbReference>
<comment type="subunit">
    <text evidence="1">Homodimer; disulfide-linked.</text>
</comment>
<dbReference type="Gene3D" id="3.20.20.140">
    <property type="entry name" value="Metal-dependent hydrolases"/>
    <property type="match status" value="1"/>
</dbReference>
<keyword evidence="1" id="KW-0224">Dipeptidase</keyword>
<dbReference type="AlphaFoldDB" id="T1FMR9"/>
<keyword evidence="1" id="KW-0325">Glycoprotein</keyword>
<dbReference type="GO" id="GO:0098552">
    <property type="term" value="C:side of membrane"/>
    <property type="evidence" value="ECO:0007669"/>
    <property type="project" value="UniProtKB-KW"/>
</dbReference>
<comment type="cofactor">
    <cofactor evidence="1">
        <name>Zn(2+)</name>
        <dbReference type="ChEBI" id="CHEBI:29105"/>
    </cofactor>
</comment>
<comment type="catalytic activity">
    <reaction evidence="1">
        <text>an L-aminoacyl-L-amino acid + H2O = 2 an L-alpha-amino acid</text>
        <dbReference type="Rhea" id="RHEA:48940"/>
        <dbReference type="ChEBI" id="CHEBI:15377"/>
        <dbReference type="ChEBI" id="CHEBI:59869"/>
        <dbReference type="ChEBI" id="CHEBI:77460"/>
        <dbReference type="EC" id="3.4.13.19"/>
    </reaction>
</comment>
<dbReference type="FunCoup" id="T1FMR9">
    <property type="interactions" value="7"/>
</dbReference>
<keyword evidence="1" id="KW-0862">Zinc</keyword>
<name>T1FMR9_HELRO</name>
<dbReference type="eggNOG" id="KOG4127">
    <property type="taxonomic scope" value="Eukaryota"/>
</dbReference>
<dbReference type="GO" id="GO:0046872">
    <property type="term" value="F:metal ion binding"/>
    <property type="evidence" value="ECO:0007669"/>
    <property type="project" value="UniProtKB-UniRule"/>
</dbReference>
<dbReference type="OMA" id="HINHIRV"/>
<keyword evidence="1" id="KW-0378">Hydrolase</keyword>
<dbReference type="CDD" id="cd01301">
    <property type="entry name" value="rDP_like"/>
    <property type="match status" value="1"/>
</dbReference>
<dbReference type="GO" id="GO:0070573">
    <property type="term" value="F:metallodipeptidase activity"/>
    <property type="evidence" value="ECO:0007669"/>
    <property type="project" value="InterPro"/>
</dbReference>
<dbReference type="PANTHER" id="PTHR10443:SF12">
    <property type="entry name" value="DIPEPTIDASE"/>
    <property type="match status" value="1"/>
</dbReference>
<dbReference type="Proteomes" id="UP000015101">
    <property type="component" value="Unassembled WGS sequence"/>
</dbReference>
<feature type="chain" id="PRO_5010896988" description="Dipeptidase" evidence="1">
    <location>
        <begin position="18"/>
        <end position="388"/>
    </location>
</feature>
<dbReference type="CTD" id="20210118"/>
<feature type="signal peptide" evidence="1">
    <location>
        <begin position="1"/>
        <end position="17"/>
    </location>
</feature>
<gene>
    <name evidence="3" type="primary">20210118</name>
    <name evidence="2" type="ORF">HELRODRAFT_185405</name>
</gene>
<accession>T1FMR9</accession>
<dbReference type="GO" id="GO:0006508">
    <property type="term" value="P:proteolysis"/>
    <property type="evidence" value="ECO:0007669"/>
    <property type="project" value="UniProtKB-KW"/>
</dbReference>
<reference evidence="4" key="1">
    <citation type="submission" date="2012-12" db="EMBL/GenBank/DDBJ databases">
        <authorList>
            <person name="Hellsten U."/>
            <person name="Grimwood J."/>
            <person name="Chapman J.A."/>
            <person name="Shapiro H."/>
            <person name="Aerts A."/>
            <person name="Otillar R.P."/>
            <person name="Terry A.Y."/>
            <person name="Boore J.L."/>
            <person name="Simakov O."/>
            <person name="Marletaz F."/>
            <person name="Cho S.-J."/>
            <person name="Edsinger-Gonzales E."/>
            <person name="Havlak P."/>
            <person name="Kuo D.-H."/>
            <person name="Larsson T."/>
            <person name="Lv J."/>
            <person name="Arendt D."/>
            <person name="Savage R."/>
            <person name="Osoegawa K."/>
            <person name="de Jong P."/>
            <person name="Lindberg D.R."/>
            <person name="Seaver E.C."/>
            <person name="Weisblat D.A."/>
            <person name="Putnam N.H."/>
            <person name="Grigoriev I.V."/>
            <person name="Rokhsar D.S."/>
        </authorList>
    </citation>
    <scope>NUCLEOTIDE SEQUENCE</scope>
</reference>
<dbReference type="GeneID" id="20210118"/>
<keyword evidence="4" id="KW-1185">Reference proteome</keyword>
<dbReference type="InterPro" id="IPR032466">
    <property type="entry name" value="Metal_Hydrolase"/>
</dbReference>
<dbReference type="KEGG" id="hro:HELRODRAFT_185405"/>
<dbReference type="RefSeq" id="XP_009013575.1">
    <property type="nucleotide sequence ID" value="XM_009015327.1"/>
</dbReference>
<keyword evidence="1" id="KW-0449">Lipoprotein</keyword>
<dbReference type="OrthoDB" id="445695at2759"/>
<dbReference type="GO" id="GO:0016805">
    <property type="term" value="F:dipeptidase activity"/>
    <property type="evidence" value="ECO:0000318"/>
    <property type="project" value="GO_Central"/>
</dbReference>
<dbReference type="EC" id="3.4.13.19" evidence="1"/>
<dbReference type="Pfam" id="PF01244">
    <property type="entry name" value="Peptidase_M19"/>
    <property type="match status" value="1"/>
</dbReference>
<dbReference type="EMBL" id="AMQM01003298">
    <property type="status" value="NOT_ANNOTATED_CDS"/>
    <property type="molecule type" value="Genomic_DNA"/>
</dbReference>
<dbReference type="InterPro" id="IPR008257">
    <property type="entry name" value="Pept_M19"/>
</dbReference>
<sequence>MHLLILMAVLSMSPAAAAIISSNDADQVIGDLLKRVPLIDGHNDLAHQIFARKKNKINDLDLQNWTEVHTDIKRMKQGGVGAQIWAVYAGCSTQYRDAVRACLEHLDTIQRFVYKYPNELQMAYSSQEITETFKKGKISSLLGVEGGHCLDSSLSVLRMLYQLGTRYMTLTHNCDTPWVTNNLRDRNATNVAGLTQFGKDIIREMNRLGMIVDMSHVSKAAMVDVLATSVAPVIFSHSNSYKLAPHTRNVQDDVLLLLKKNKGLIMITFPSSFLDVSGEASISSVADHLEYIYKLIGIDHVGIGSDYDGTPSLPVGLEDVSKFPDLLKYLYVNREWTVTMLEKLIGQNFLRVFQDVERVSKSLKGMMPLEDRLPQSQLVNTTCRSAEY</sequence>
<dbReference type="InParanoid" id="T1FMR9"/>
<protein>
    <recommendedName>
        <fullName evidence="1">Dipeptidase</fullName>
        <ecNumber evidence="1">3.4.13.19</ecNumber>
    </recommendedName>
</protein>
<dbReference type="STRING" id="6412.T1FMR9"/>
<evidence type="ECO:0000313" key="2">
    <source>
        <dbReference type="EMBL" id="ESO08645.1"/>
    </source>
</evidence>
<dbReference type="PROSITE" id="PS51365">
    <property type="entry name" value="RENAL_DIPEPTIDASE_2"/>
    <property type="match status" value="1"/>
</dbReference>
<dbReference type="PANTHER" id="PTHR10443">
    <property type="entry name" value="MICROSOMAL DIPEPTIDASE"/>
    <property type="match status" value="1"/>
</dbReference>
<comment type="subcellular location">
    <subcellularLocation>
        <location evidence="1">Membrane</location>
        <topology evidence="1">Lipid-anchor</topology>
        <topology evidence="1">GPI-anchor</topology>
    </subcellularLocation>
</comment>
<evidence type="ECO:0000313" key="4">
    <source>
        <dbReference type="Proteomes" id="UP000015101"/>
    </source>
</evidence>
<dbReference type="EMBL" id="KB096080">
    <property type="protein sequence ID" value="ESO08645.1"/>
    <property type="molecule type" value="Genomic_DNA"/>
</dbReference>
<dbReference type="HOGENOM" id="CLU_031404_4_2_1"/>
<organism evidence="3 4">
    <name type="scientific">Helobdella robusta</name>
    <name type="common">Californian leech</name>
    <dbReference type="NCBI Taxonomy" id="6412"/>
    <lineage>
        <taxon>Eukaryota</taxon>
        <taxon>Metazoa</taxon>
        <taxon>Spiralia</taxon>
        <taxon>Lophotrochozoa</taxon>
        <taxon>Annelida</taxon>
        <taxon>Clitellata</taxon>
        <taxon>Hirudinea</taxon>
        <taxon>Rhynchobdellida</taxon>
        <taxon>Glossiphoniidae</taxon>
        <taxon>Helobdella</taxon>
    </lineage>
</organism>
<reference evidence="2 4" key="2">
    <citation type="journal article" date="2013" name="Nature">
        <title>Insights into bilaterian evolution from three spiralian genomes.</title>
        <authorList>
            <person name="Simakov O."/>
            <person name="Marletaz F."/>
            <person name="Cho S.J."/>
            <person name="Edsinger-Gonzales E."/>
            <person name="Havlak P."/>
            <person name="Hellsten U."/>
            <person name="Kuo D.H."/>
            <person name="Larsson T."/>
            <person name="Lv J."/>
            <person name="Arendt D."/>
            <person name="Savage R."/>
            <person name="Osoegawa K."/>
            <person name="de Jong P."/>
            <person name="Grimwood J."/>
            <person name="Chapman J.A."/>
            <person name="Shapiro H."/>
            <person name="Aerts A."/>
            <person name="Otillar R.P."/>
            <person name="Terry A.Y."/>
            <person name="Boore J.L."/>
            <person name="Grigoriev I.V."/>
            <person name="Lindberg D.R."/>
            <person name="Seaver E.C."/>
            <person name="Weisblat D.A."/>
            <person name="Putnam N.H."/>
            <person name="Rokhsar D.S."/>
        </authorList>
    </citation>
    <scope>NUCLEOTIDE SEQUENCE</scope>
</reference>
<keyword evidence="1" id="KW-0482">Metalloprotease</keyword>
<evidence type="ECO:0000313" key="3">
    <source>
        <dbReference type="EnsemblMetazoa" id="HelroP185405"/>
    </source>
</evidence>
<dbReference type="EnsemblMetazoa" id="HelroT185405">
    <property type="protein sequence ID" value="HelroP185405"/>
    <property type="gene ID" value="HelroG185405"/>
</dbReference>
<proteinExistence type="inferred from homology"/>
<evidence type="ECO:0000256" key="1">
    <source>
        <dbReference type="RuleBase" id="RU341113"/>
    </source>
</evidence>
<keyword evidence="1" id="KW-1015">Disulfide bond</keyword>
<keyword evidence="1" id="KW-0336">GPI-anchor</keyword>
<keyword evidence="1" id="KW-0479">Metal-binding</keyword>